<organism evidence="7 8">
    <name type="scientific">Rotaria magnacalcarata</name>
    <dbReference type="NCBI Taxonomy" id="392030"/>
    <lineage>
        <taxon>Eukaryota</taxon>
        <taxon>Metazoa</taxon>
        <taxon>Spiralia</taxon>
        <taxon>Gnathifera</taxon>
        <taxon>Rotifera</taxon>
        <taxon>Eurotatoria</taxon>
        <taxon>Bdelloidea</taxon>
        <taxon>Philodinida</taxon>
        <taxon>Philodinidae</taxon>
        <taxon>Rotaria</taxon>
    </lineage>
</organism>
<dbReference type="GO" id="GO:0035091">
    <property type="term" value="F:phosphatidylinositol binding"/>
    <property type="evidence" value="ECO:0007669"/>
    <property type="project" value="TreeGrafter"/>
</dbReference>
<dbReference type="GO" id="GO:0007165">
    <property type="term" value="P:signal transduction"/>
    <property type="evidence" value="ECO:0007669"/>
    <property type="project" value="InterPro"/>
</dbReference>
<feature type="domain" description="Ras-associating" evidence="6">
    <location>
        <begin position="1"/>
        <end position="59"/>
    </location>
</feature>
<evidence type="ECO:0000259" key="6">
    <source>
        <dbReference type="PROSITE" id="PS50200"/>
    </source>
</evidence>
<evidence type="ECO:0000256" key="1">
    <source>
        <dbReference type="ARBA" id="ARBA00004177"/>
    </source>
</evidence>
<sequence>AVLEKIGLPQQCAPYFYLFEILDYTFERKLRPNEYPHQIYIQNCCTANTTCLCLRKFIFAPAIENQILQYPLARDYLYRDAIDQLSRAENATADQRSALKTFDETEYIKYAQTFTEIYNTIAFPLCPCSSRKDNGCVVVSLNSTRLRLHACSDDGQLEANQIADFEWTTIGRYCVDEQYF</sequence>
<feature type="non-terminal residue" evidence="7">
    <location>
        <position position="180"/>
    </location>
</feature>
<dbReference type="GO" id="GO:0005769">
    <property type="term" value="C:early endosome"/>
    <property type="evidence" value="ECO:0007669"/>
    <property type="project" value="TreeGrafter"/>
</dbReference>
<reference evidence="7" key="1">
    <citation type="submission" date="2021-02" db="EMBL/GenBank/DDBJ databases">
        <authorList>
            <person name="Nowell W R."/>
        </authorList>
    </citation>
    <scope>NUCLEOTIDE SEQUENCE</scope>
</reference>
<protein>
    <recommendedName>
        <fullName evidence="6">Ras-associating domain-containing protein</fullName>
    </recommendedName>
</protein>
<evidence type="ECO:0000313" key="7">
    <source>
        <dbReference type="EMBL" id="CAF4465464.1"/>
    </source>
</evidence>
<dbReference type="PANTHER" id="PTHR12431:SF19">
    <property type="entry name" value="SORTING NEXIN-27"/>
    <property type="match status" value="1"/>
</dbReference>
<keyword evidence="3" id="KW-0967">Endosome</keyword>
<keyword evidence="8" id="KW-1185">Reference proteome</keyword>
<comment type="caution">
    <text evidence="7">The sequence shown here is derived from an EMBL/GenBank/DDBJ whole genome shotgun (WGS) entry which is preliminary data.</text>
</comment>
<comment type="subcellular location">
    <subcellularLocation>
        <location evidence="2">Endomembrane system</location>
        <topology evidence="2">Peripheral membrane protein</topology>
    </subcellularLocation>
    <subcellularLocation>
        <location evidence="1">Endosome</location>
    </subcellularLocation>
</comment>
<dbReference type="PANTHER" id="PTHR12431">
    <property type="entry name" value="SORTING NEXIN 17 AND 27"/>
    <property type="match status" value="1"/>
</dbReference>
<dbReference type="AlphaFoldDB" id="A0A820TER3"/>
<keyword evidence="4" id="KW-0446">Lipid-binding</keyword>
<dbReference type="InterPro" id="IPR000159">
    <property type="entry name" value="RA_dom"/>
</dbReference>
<dbReference type="EMBL" id="CAJOBG010048274">
    <property type="protein sequence ID" value="CAF4465464.1"/>
    <property type="molecule type" value="Genomic_DNA"/>
</dbReference>
<evidence type="ECO:0000256" key="5">
    <source>
        <dbReference type="ARBA" id="ARBA00023136"/>
    </source>
</evidence>
<evidence type="ECO:0000256" key="2">
    <source>
        <dbReference type="ARBA" id="ARBA00004184"/>
    </source>
</evidence>
<feature type="non-terminal residue" evidence="7">
    <location>
        <position position="1"/>
    </location>
</feature>
<evidence type="ECO:0000256" key="3">
    <source>
        <dbReference type="ARBA" id="ARBA00022753"/>
    </source>
</evidence>
<proteinExistence type="predicted"/>
<dbReference type="Gene3D" id="3.10.20.90">
    <property type="entry name" value="Phosphatidylinositol 3-kinase Catalytic Subunit, Chain A, domain 1"/>
    <property type="match status" value="1"/>
</dbReference>
<evidence type="ECO:0000256" key="4">
    <source>
        <dbReference type="ARBA" id="ARBA00023121"/>
    </source>
</evidence>
<dbReference type="PROSITE" id="PS50200">
    <property type="entry name" value="RA"/>
    <property type="match status" value="1"/>
</dbReference>
<dbReference type="GO" id="GO:0032456">
    <property type="term" value="P:endocytic recycling"/>
    <property type="evidence" value="ECO:0007669"/>
    <property type="project" value="TreeGrafter"/>
</dbReference>
<keyword evidence="5" id="KW-0472">Membrane</keyword>
<name>A0A820TER3_9BILA</name>
<dbReference type="GO" id="GO:0006886">
    <property type="term" value="P:intracellular protein transport"/>
    <property type="evidence" value="ECO:0007669"/>
    <property type="project" value="TreeGrafter"/>
</dbReference>
<dbReference type="Proteomes" id="UP000663866">
    <property type="component" value="Unassembled WGS sequence"/>
</dbReference>
<accession>A0A820TER3</accession>
<gene>
    <name evidence="7" type="ORF">OVN521_LOCUS38700</name>
</gene>
<evidence type="ECO:0000313" key="8">
    <source>
        <dbReference type="Proteomes" id="UP000663866"/>
    </source>
</evidence>
<dbReference type="Pfam" id="PF00788">
    <property type="entry name" value="RA"/>
    <property type="match status" value="1"/>
</dbReference>